<evidence type="ECO:0000259" key="1">
    <source>
        <dbReference type="Pfam" id="PF12680"/>
    </source>
</evidence>
<dbReference type="EMBL" id="QWEY01000008">
    <property type="protein sequence ID" value="RGP36356.1"/>
    <property type="molecule type" value="Genomic_DNA"/>
</dbReference>
<gene>
    <name evidence="2" type="ORF">D1012_14195</name>
</gene>
<dbReference type="AlphaFoldDB" id="A0A411YZY1"/>
<dbReference type="InterPro" id="IPR032710">
    <property type="entry name" value="NTF2-like_dom_sf"/>
</dbReference>
<organism evidence="2 3">
    <name type="scientific">Pseudotabrizicola alkalilacus</name>
    <dbReference type="NCBI Taxonomy" id="2305252"/>
    <lineage>
        <taxon>Bacteria</taxon>
        <taxon>Pseudomonadati</taxon>
        <taxon>Pseudomonadota</taxon>
        <taxon>Alphaproteobacteria</taxon>
        <taxon>Rhodobacterales</taxon>
        <taxon>Paracoccaceae</taxon>
        <taxon>Pseudotabrizicola</taxon>
    </lineage>
</organism>
<reference evidence="2 3" key="1">
    <citation type="submission" date="2018-08" db="EMBL/GenBank/DDBJ databases">
        <title>Flavobacterium tibetense sp. nov., isolated from a wetland YonghuCo on Tibetan Plateau.</title>
        <authorList>
            <person name="Phurbu D."/>
            <person name="Lu H."/>
            <person name="Xing P."/>
        </authorList>
    </citation>
    <scope>NUCLEOTIDE SEQUENCE [LARGE SCALE GENOMIC DNA]</scope>
    <source>
        <strain evidence="2 3">DJC</strain>
    </source>
</reference>
<accession>A0A411YZY1</accession>
<dbReference type="Gene3D" id="3.10.450.50">
    <property type="match status" value="1"/>
</dbReference>
<evidence type="ECO:0000313" key="2">
    <source>
        <dbReference type="EMBL" id="RGP36356.1"/>
    </source>
</evidence>
<dbReference type="InterPro" id="IPR037401">
    <property type="entry name" value="SnoaL-like"/>
</dbReference>
<dbReference type="Pfam" id="PF12680">
    <property type="entry name" value="SnoaL_2"/>
    <property type="match status" value="1"/>
</dbReference>
<sequence length="106" mass="11391">MTLPKPIQTYFTAQAPQDGAAFAAAFAPDAIVHDEGATHLGPAQIEDWWKAAFAKYRHRAEPLDMTEAGGKLLVRARVSGDFPGSPAVLTFAFALTGDHIQDLRIG</sequence>
<protein>
    <submittedName>
        <fullName evidence="2">Nuclear transport factor 2 family protein</fullName>
    </submittedName>
</protein>
<dbReference type="SUPFAM" id="SSF54427">
    <property type="entry name" value="NTF2-like"/>
    <property type="match status" value="1"/>
</dbReference>
<comment type="caution">
    <text evidence="2">The sequence shown here is derived from an EMBL/GenBank/DDBJ whole genome shotgun (WGS) entry which is preliminary data.</text>
</comment>
<name>A0A411YZY1_9RHOB</name>
<dbReference type="OrthoDB" id="8684708at2"/>
<keyword evidence="3" id="KW-1185">Reference proteome</keyword>
<dbReference type="RefSeq" id="WP_118153429.1">
    <property type="nucleotide sequence ID" value="NZ_QWEY01000008.1"/>
</dbReference>
<evidence type="ECO:0000313" key="3">
    <source>
        <dbReference type="Proteomes" id="UP000284547"/>
    </source>
</evidence>
<dbReference type="Proteomes" id="UP000284547">
    <property type="component" value="Unassembled WGS sequence"/>
</dbReference>
<proteinExistence type="predicted"/>
<feature type="domain" description="SnoaL-like" evidence="1">
    <location>
        <begin position="8"/>
        <end position="92"/>
    </location>
</feature>